<dbReference type="Pfam" id="PF08501">
    <property type="entry name" value="Shikimate_dh_N"/>
    <property type="match status" value="1"/>
</dbReference>
<dbReference type="RefSeq" id="WP_026390475.1">
    <property type="nucleotide sequence ID" value="NZ_LR215048.1"/>
</dbReference>
<proteinExistence type="predicted"/>
<evidence type="ECO:0000313" key="5">
    <source>
        <dbReference type="Proteomes" id="UP000289841"/>
    </source>
</evidence>
<dbReference type="InterPro" id="IPR046346">
    <property type="entry name" value="Aminoacid_DH-like_N_sf"/>
</dbReference>
<evidence type="ECO:0000259" key="3">
    <source>
        <dbReference type="Pfam" id="PF08501"/>
    </source>
</evidence>
<feature type="domain" description="Shikimate dehydrogenase substrate binding N-terminal" evidence="3">
    <location>
        <begin position="6"/>
        <end position="85"/>
    </location>
</feature>
<dbReference type="GO" id="GO:0004764">
    <property type="term" value="F:shikimate 3-dehydrogenase (NADP+) activity"/>
    <property type="evidence" value="ECO:0007669"/>
    <property type="project" value="UniProtKB-EC"/>
</dbReference>
<dbReference type="EC" id="1.1.1.25" evidence="4"/>
<dbReference type="GO" id="GO:0009073">
    <property type="term" value="P:aromatic amino acid family biosynthetic process"/>
    <property type="evidence" value="ECO:0007669"/>
    <property type="project" value="UniProtKB-KW"/>
</dbReference>
<evidence type="ECO:0000256" key="2">
    <source>
        <dbReference type="ARBA" id="ARBA00023141"/>
    </source>
</evidence>
<dbReference type="SUPFAM" id="SSF53223">
    <property type="entry name" value="Aminoacid dehydrogenase-like, N-terminal domain"/>
    <property type="match status" value="1"/>
</dbReference>
<organism evidence="4 5">
    <name type="scientific">Haploplasma axanthum</name>
    <name type="common">Acholeplasma axanthum</name>
    <dbReference type="NCBI Taxonomy" id="29552"/>
    <lineage>
        <taxon>Bacteria</taxon>
        <taxon>Bacillati</taxon>
        <taxon>Mycoplasmatota</taxon>
        <taxon>Mollicutes</taxon>
        <taxon>Acholeplasmatales</taxon>
        <taxon>Acholeplasmataceae</taxon>
        <taxon>Haploplasma</taxon>
    </lineage>
</organism>
<dbReference type="EMBL" id="LR215048">
    <property type="protein sequence ID" value="VEU80350.1"/>
    <property type="molecule type" value="Genomic_DNA"/>
</dbReference>
<dbReference type="AlphaFoldDB" id="A0A449BDG9"/>
<dbReference type="PANTHER" id="PTHR21089:SF1">
    <property type="entry name" value="BIFUNCTIONAL 3-DEHYDROQUINATE DEHYDRATASE_SHIKIMATE DEHYDROGENASE, CHLOROPLASTIC"/>
    <property type="match status" value="1"/>
</dbReference>
<evidence type="ECO:0000256" key="1">
    <source>
        <dbReference type="ARBA" id="ARBA00004871"/>
    </source>
</evidence>
<keyword evidence="4" id="KW-0560">Oxidoreductase</keyword>
<dbReference type="Gene3D" id="3.40.50.10860">
    <property type="entry name" value="Leucine Dehydrogenase, chain A, domain 1"/>
    <property type="match status" value="1"/>
</dbReference>
<keyword evidence="2" id="KW-0057">Aromatic amino acid biosynthesis</keyword>
<dbReference type="Proteomes" id="UP000289841">
    <property type="component" value="Chromosome"/>
</dbReference>
<name>A0A449BDG9_HAPAX</name>
<keyword evidence="5" id="KW-1185">Reference proteome</keyword>
<dbReference type="GO" id="GO:0019632">
    <property type="term" value="P:shikimate metabolic process"/>
    <property type="evidence" value="ECO:0007669"/>
    <property type="project" value="TreeGrafter"/>
</dbReference>
<dbReference type="CDD" id="cd01065">
    <property type="entry name" value="NAD_bind_Shikimate_DH"/>
    <property type="match status" value="1"/>
</dbReference>
<dbReference type="SUPFAM" id="SSF51735">
    <property type="entry name" value="NAD(P)-binding Rossmann-fold domains"/>
    <property type="match status" value="1"/>
</dbReference>
<dbReference type="Gene3D" id="3.40.50.720">
    <property type="entry name" value="NAD(P)-binding Rossmann-like Domain"/>
    <property type="match status" value="1"/>
</dbReference>
<dbReference type="STRING" id="1278311.GCA_000428705_00916"/>
<protein>
    <submittedName>
        <fullName evidence="4">Shikimate dehydrogenase</fullName>
        <ecNumber evidence="4">1.1.1.25</ecNumber>
    </submittedName>
</protein>
<dbReference type="PANTHER" id="PTHR21089">
    <property type="entry name" value="SHIKIMATE DEHYDROGENASE"/>
    <property type="match status" value="1"/>
</dbReference>
<dbReference type="GO" id="GO:0050661">
    <property type="term" value="F:NADP binding"/>
    <property type="evidence" value="ECO:0007669"/>
    <property type="project" value="TreeGrafter"/>
</dbReference>
<sequence length="252" mass="29435">MNNYGLLGNNISYSKSSELHRVIAKYFGFEVNYELIDIKEESLEKYLKNKFYQGFNVTKPYKETIIKYLDELSLISKKTGAVNTIYYKNNKLYGDNTDYYGFKYLISYYNIDIKNKRIAILGTGGAAKVIHYYLKKYTSDVYYISRTRKDNLTISYAEFPKYDFDIIINATPIGTFPNINESPISSEYVNNKIIIDLTYNPRETKLMSYTKDSYNGLIMLIVQALYASKKWGNEVKINKRIVNEIKELIENV</sequence>
<dbReference type="InterPro" id="IPR036291">
    <property type="entry name" value="NAD(P)-bd_dom_sf"/>
</dbReference>
<gene>
    <name evidence="4" type="primary">aroE</name>
    <name evidence="4" type="ORF">NCTC10138_00719</name>
</gene>
<reference evidence="4 5" key="1">
    <citation type="submission" date="2019-01" db="EMBL/GenBank/DDBJ databases">
        <authorList>
            <consortium name="Pathogen Informatics"/>
        </authorList>
    </citation>
    <scope>NUCLEOTIDE SEQUENCE [LARGE SCALE GENOMIC DNA]</scope>
    <source>
        <strain evidence="4 5">NCTC10138</strain>
    </source>
</reference>
<dbReference type="InterPro" id="IPR013708">
    <property type="entry name" value="Shikimate_DH-bd_N"/>
</dbReference>
<dbReference type="KEGG" id="aaxa:NCTC10138_00719"/>
<dbReference type="InterPro" id="IPR022893">
    <property type="entry name" value="Shikimate_DH_fam"/>
</dbReference>
<comment type="pathway">
    <text evidence="1">Metabolic intermediate biosynthesis; chorismate biosynthesis; chorismate from D-erythrose 4-phosphate and phosphoenolpyruvate: step 4/7.</text>
</comment>
<dbReference type="GO" id="GO:0009423">
    <property type="term" value="P:chorismate biosynthetic process"/>
    <property type="evidence" value="ECO:0007669"/>
    <property type="project" value="TreeGrafter"/>
</dbReference>
<dbReference type="GO" id="GO:0005829">
    <property type="term" value="C:cytosol"/>
    <property type="evidence" value="ECO:0007669"/>
    <property type="project" value="TreeGrafter"/>
</dbReference>
<keyword evidence="2" id="KW-0028">Amino-acid biosynthesis</keyword>
<accession>A0A449BDG9</accession>
<evidence type="ECO:0000313" key="4">
    <source>
        <dbReference type="EMBL" id="VEU80350.1"/>
    </source>
</evidence>